<keyword evidence="1" id="KW-0227">DNA damage</keyword>
<proteinExistence type="predicted"/>
<dbReference type="Pfam" id="PF01035">
    <property type="entry name" value="DNA_binding_1"/>
    <property type="match status" value="1"/>
</dbReference>
<dbReference type="InterPro" id="IPR036217">
    <property type="entry name" value="MethylDNA_cys_MeTrfase_DNAb"/>
</dbReference>
<dbReference type="EMBL" id="UPXP01000011">
    <property type="protein sequence ID" value="VBB39260.1"/>
    <property type="molecule type" value="Genomic_DNA"/>
</dbReference>
<name>A0A652ZU02_9SPIR</name>
<dbReference type="InterPro" id="IPR036388">
    <property type="entry name" value="WH-like_DNA-bd_sf"/>
</dbReference>
<reference evidence="3" key="1">
    <citation type="submission" date="2018-07" db="EMBL/GenBank/DDBJ databases">
        <authorList>
            <consortium name="Genoscope - CEA"/>
            <person name="William W."/>
        </authorList>
    </citation>
    <scope>NUCLEOTIDE SEQUENCE</scope>
    <source>
        <strain evidence="3">IK1</strain>
    </source>
</reference>
<evidence type="ECO:0000313" key="3">
    <source>
        <dbReference type="EMBL" id="VBB39260.1"/>
    </source>
</evidence>
<dbReference type="Gene3D" id="1.10.10.10">
    <property type="entry name" value="Winged helix-like DNA-binding domain superfamily/Winged helix DNA-binding domain"/>
    <property type="match status" value="1"/>
</dbReference>
<dbReference type="InterPro" id="IPR014048">
    <property type="entry name" value="MethylDNA_cys_MeTrfase_DNA-bd"/>
</dbReference>
<dbReference type="AlphaFoldDB" id="A0A652ZU02"/>
<gene>
    <name evidence="3" type="ORF">TRIP_E190178</name>
</gene>
<dbReference type="CDD" id="cd06445">
    <property type="entry name" value="ATase"/>
    <property type="match status" value="1"/>
</dbReference>
<dbReference type="InterPro" id="IPR052520">
    <property type="entry name" value="ATL_DNA_repair"/>
</dbReference>
<dbReference type="PANTHER" id="PTHR42942">
    <property type="entry name" value="6-O-METHYLGUANINE DNA METHYLTRANSFERASE"/>
    <property type="match status" value="1"/>
</dbReference>
<protein>
    <recommendedName>
        <fullName evidence="2">Methylated-DNA-[protein]-cysteine S-methyltransferase DNA binding domain-containing protein</fullName>
    </recommendedName>
</protein>
<dbReference type="SUPFAM" id="SSF46767">
    <property type="entry name" value="Methylated DNA-protein cysteine methyltransferase, C-terminal domain"/>
    <property type="match status" value="1"/>
</dbReference>
<organism evidence="3">
    <name type="scientific">uncultured Spirochaetota bacterium</name>
    <dbReference type="NCBI Taxonomy" id="460511"/>
    <lineage>
        <taxon>Bacteria</taxon>
        <taxon>Pseudomonadati</taxon>
        <taxon>Spirochaetota</taxon>
        <taxon>environmental samples</taxon>
    </lineage>
</organism>
<evidence type="ECO:0000256" key="1">
    <source>
        <dbReference type="ARBA" id="ARBA00022763"/>
    </source>
</evidence>
<feature type="domain" description="Methylated-DNA-[protein]-cysteine S-methyltransferase DNA binding" evidence="2">
    <location>
        <begin position="2"/>
        <end position="79"/>
    </location>
</feature>
<dbReference type="GO" id="GO:0006281">
    <property type="term" value="P:DNA repair"/>
    <property type="evidence" value="ECO:0007669"/>
    <property type="project" value="InterPro"/>
</dbReference>
<sequence>MILELLRSIPYGRVISYGKVAELAGCPRAGADARRVARVLHSMSKKHALPWWRVVKKDGSIGLKDGGELQRRLLREEGVEFLPSGEVDLGRFGIGPDFGGFGPAAELDDWADYLGVK</sequence>
<accession>A0A652ZU02</accession>
<dbReference type="GO" id="GO:0003824">
    <property type="term" value="F:catalytic activity"/>
    <property type="evidence" value="ECO:0007669"/>
    <property type="project" value="InterPro"/>
</dbReference>
<dbReference type="PANTHER" id="PTHR42942:SF1">
    <property type="entry name" value="ALKYLTRANSFERASE-LIKE PROTEIN 1"/>
    <property type="match status" value="1"/>
</dbReference>
<evidence type="ECO:0000259" key="2">
    <source>
        <dbReference type="Pfam" id="PF01035"/>
    </source>
</evidence>